<dbReference type="AlphaFoldDB" id="A0A2P5ALG9"/>
<sequence length="115" mass="13258">MGRQKENLFGRPIFDPYFRTKSDLRPKIKNIRKKIPNSRSRIFSSMFHLRLAALSPVKPDASGSPANIFARPATPPERRRHSLGHSRRQSGKGVLDSYSFQLKRTLDFNGFIQNF</sequence>
<reference evidence="3" key="1">
    <citation type="submission" date="2016-06" db="EMBL/GenBank/DDBJ databases">
        <title>Parallel loss of symbiosis genes in relatives of nitrogen-fixing non-legume Parasponia.</title>
        <authorList>
            <person name="Van Velzen R."/>
            <person name="Holmer R."/>
            <person name="Bu F."/>
            <person name="Rutten L."/>
            <person name="Van Zeijl A."/>
            <person name="Liu W."/>
            <person name="Santuari L."/>
            <person name="Cao Q."/>
            <person name="Sharma T."/>
            <person name="Shen D."/>
            <person name="Roswanjaya Y."/>
            <person name="Wardhani T."/>
            <person name="Kalhor M.S."/>
            <person name="Jansen J."/>
            <person name="Van den Hoogen J."/>
            <person name="Gungor B."/>
            <person name="Hartog M."/>
            <person name="Hontelez J."/>
            <person name="Verver J."/>
            <person name="Yang W.-C."/>
            <person name="Schijlen E."/>
            <person name="Repin R."/>
            <person name="Schilthuizen M."/>
            <person name="Schranz E."/>
            <person name="Heidstra R."/>
            <person name="Miyata K."/>
            <person name="Fedorova E."/>
            <person name="Kohlen W."/>
            <person name="Bisseling T."/>
            <person name="Smit S."/>
            <person name="Geurts R."/>
        </authorList>
    </citation>
    <scope>NUCLEOTIDE SEQUENCE [LARGE SCALE GENOMIC DNA]</scope>
    <source>
        <strain evidence="3">cv. WU1-14</strain>
    </source>
</reference>
<organism evidence="2 3">
    <name type="scientific">Parasponia andersonii</name>
    <name type="common">Sponia andersonii</name>
    <dbReference type="NCBI Taxonomy" id="3476"/>
    <lineage>
        <taxon>Eukaryota</taxon>
        <taxon>Viridiplantae</taxon>
        <taxon>Streptophyta</taxon>
        <taxon>Embryophyta</taxon>
        <taxon>Tracheophyta</taxon>
        <taxon>Spermatophyta</taxon>
        <taxon>Magnoliopsida</taxon>
        <taxon>eudicotyledons</taxon>
        <taxon>Gunneridae</taxon>
        <taxon>Pentapetalae</taxon>
        <taxon>rosids</taxon>
        <taxon>fabids</taxon>
        <taxon>Rosales</taxon>
        <taxon>Cannabaceae</taxon>
        <taxon>Parasponia</taxon>
    </lineage>
</organism>
<evidence type="ECO:0000313" key="3">
    <source>
        <dbReference type="Proteomes" id="UP000237105"/>
    </source>
</evidence>
<evidence type="ECO:0000256" key="1">
    <source>
        <dbReference type="SAM" id="MobiDB-lite"/>
    </source>
</evidence>
<evidence type="ECO:0000313" key="2">
    <source>
        <dbReference type="EMBL" id="PON37416.1"/>
    </source>
</evidence>
<dbReference type="EMBL" id="JXTB01000531">
    <property type="protein sequence ID" value="PON37416.1"/>
    <property type="molecule type" value="Genomic_DNA"/>
</dbReference>
<feature type="region of interest" description="Disordered" evidence="1">
    <location>
        <begin position="58"/>
        <end position="94"/>
    </location>
</feature>
<comment type="caution">
    <text evidence="2">The sequence shown here is derived from an EMBL/GenBank/DDBJ whole genome shotgun (WGS) entry which is preliminary data.</text>
</comment>
<protein>
    <submittedName>
        <fullName evidence="2">Uncharacterized protein</fullName>
    </submittedName>
</protein>
<accession>A0A2P5ALG9</accession>
<name>A0A2P5ALG9_PARAD</name>
<gene>
    <name evidence="2" type="ORF">PanWU01x14_320460</name>
</gene>
<feature type="compositionally biased region" description="Basic residues" evidence="1">
    <location>
        <begin position="78"/>
        <end position="90"/>
    </location>
</feature>
<keyword evidence="3" id="KW-1185">Reference proteome</keyword>
<dbReference type="Proteomes" id="UP000237105">
    <property type="component" value="Unassembled WGS sequence"/>
</dbReference>
<proteinExistence type="predicted"/>